<gene>
    <name evidence="3" type="ORF">CAE01nite_31620</name>
</gene>
<protein>
    <recommendedName>
        <fullName evidence="2">STAS domain-containing protein</fullName>
    </recommendedName>
</protein>
<feature type="region of interest" description="Disordered" evidence="1">
    <location>
        <begin position="1"/>
        <end position="43"/>
    </location>
</feature>
<dbReference type="CDD" id="cd07043">
    <property type="entry name" value="STAS_anti-anti-sigma_factors"/>
    <property type="match status" value="1"/>
</dbReference>
<evidence type="ECO:0000256" key="1">
    <source>
        <dbReference type="SAM" id="MobiDB-lite"/>
    </source>
</evidence>
<dbReference type="Proteomes" id="UP000321181">
    <property type="component" value="Unassembled WGS sequence"/>
</dbReference>
<evidence type="ECO:0000313" key="4">
    <source>
        <dbReference type="Proteomes" id="UP000321181"/>
    </source>
</evidence>
<evidence type="ECO:0000259" key="2">
    <source>
        <dbReference type="PROSITE" id="PS50801"/>
    </source>
</evidence>
<dbReference type="RefSeq" id="WP_146906476.1">
    <property type="nucleotide sequence ID" value="NZ_BAAARM010000005.1"/>
</dbReference>
<organism evidence="3 4">
    <name type="scientific">Cellulomonas aerilata</name>
    <dbReference type="NCBI Taxonomy" id="515326"/>
    <lineage>
        <taxon>Bacteria</taxon>
        <taxon>Bacillati</taxon>
        <taxon>Actinomycetota</taxon>
        <taxon>Actinomycetes</taxon>
        <taxon>Micrococcales</taxon>
        <taxon>Cellulomonadaceae</taxon>
        <taxon>Cellulomonas</taxon>
    </lineage>
</organism>
<feature type="domain" description="STAS" evidence="2">
    <location>
        <begin position="64"/>
        <end position="159"/>
    </location>
</feature>
<dbReference type="Gene3D" id="3.30.750.24">
    <property type="entry name" value="STAS domain"/>
    <property type="match status" value="1"/>
</dbReference>
<dbReference type="AlphaFoldDB" id="A0A512DG29"/>
<proteinExistence type="predicted"/>
<dbReference type="InterPro" id="IPR002645">
    <property type="entry name" value="STAS_dom"/>
</dbReference>
<dbReference type="SUPFAM" id="SSF52091">
    <property type="entry name" value="SpoIIaa-like"/>
    <property type="match status" value="1"/>
</dbReference>
<accession>A0A512DG29</accession>
<comment type="caution">
    <text evidence="3">The sequence shown here is derived from an EMBL/GenBank/DDBJ whole genome shotgun (WGS) entry which is preliminary data.</text>
</comment>
<evidence type="ECO:0000313" key="3">
    <source>
        <dbReference type="EMBL" id="GEO35437.1"/>
    </source>
</evidence>
<keyword evidence="4" id="KW-1185">Reference proteome</keyword>
<dbReference type="PROSITE" id="PS50801">
    <property type="entry name" value="STAS"/>
    <property type="match status" value="1"/>
</dbReference>
<name>A0A512DG29_9CELL</name>
<dbReference type="OrthoDB" id="3576811at2"/>
<dbReference type="InterPro" id="IPR036513">
    <property type="entry name" value="STAS_dom_sf"/>
</dbReference>
<sequence length="159" mass="16736">MAHMLSEVPGPHGSAPAESGTSRPAVSRRQGAAPSVPSIASAPLPGRPVVPGLTVARGPAEPRDAIALETRRGRLLVRFSGEIDTALRARFDQVLAVVRAAHEPVAVDCREVTFFGAEGVRMLVLLQRVAGGPGVAEYQPSVSVQRALRLSGIERYPFG</sequence>
<dbReference type="EMBL" id="BJYY01000019">
    <property type="protein sequence ID" value="GEO35437.1"/>
    <property type="molecule type" value="Genomic_DNA"/>
</dbReference>
<reference evidence="3 4" key="1">
    <citation type="submission" date="2019-07" db="EMBL/GenBank/DDBJ databases">
        <title>Whole genome shotgun sequence of Cellulomonas aerilata NBRC 106308.</title>
        <authorList>
            <person name="Hosoyama A."/>
            <person name="Uohara A."/>
            <person name="Ohji S."/>
            <person name="Ichikawa N."/>
        </authorList>
    </citation>
    <scope>NUCLEOTIDE SEQUENCE [LARGE SCALE GENOMIC DNA]</scope>
    <source>
        <strain evidence="3 4">NBRC 106308</strain>
    </source>
</reference>
<feature type="compositionally biased region" description="Low complexity" evidence="1">
    <location>
        <begin position="32"/>
        <end position="43"/>
    </location>
</feature>